<dbReference type="EMBL" id="JAYWIO010000008">
    <property type="protein sequence ID" value="KAK7246183.1"/>
    <property type="molecule type" value="Genomic_DNA"/>
</dbReference>
<proteinExistence type="inferred from homology"/>
<dbReference type="Gene3D" id="2.60.40.1180">
    <property type="entry name" value="Golgi alpha-mannosidase II"/>
    <property type="match status" value="2"/>
</dbReference>
<evidence type="ECO:0000259" key="11">
    <source>
        <dbReference type="Pfam" id="PF13802"/>
    </source>
</evidence>
<dbReference type="InterPro" id="IPR025887">
    <property type="entry name" value="Glyco_hydro_31_N_dom"/>
</dbReference>
<comment type="catalytic activity">
    <reaction evidence="1">
        <text>Hydrolysis of terminal, non-reducing (1-&gt;4)-linked alpha-D-glucose residues with release of alpha-D-glucose.</text>
        <dbReference type="EC" id="3.2.1.20"/>
    </reaction>
</comment>
<dbReference type="Gene3D" id="3.20.20.80">
    <property type="entry name" value="Glycosidases"/>
    <property type="match status" value="1"/>
</dbReference>
<evidence type="ECO:0000256" key="9">
    <source>
        <dbReference type="RuleBase" id="RU361185"/>
    </source>
</evidence>
<evidence type="ECO:0000256" key="8">
    <source>
        <dbReference type="ARBA" id="ARBA00041343"/>
    </source>
</evidence>
<evidence type="ECO:0000256" key="7">
    <source>
        <dbReference type="ARBA" id="ARBA00023295"/>
    </source>
</evidence>
<dbReference type="Pfam" id="PF01055">
    <property type="entry name" value="Glyco_hydro_31_2nd"/>
    <property type="match status" value="1"/>
</dbReference>
<dbReference type="SUPFAM" id="SSF51011">
    <property type="entry name" value="Glycosyl hydrolase domain"/>
    <property type="match status" value="1"/>
</dbReference>
<comment type="similarity">
    <text evidence="2 9">Belongs to the glycosyl hydrolase 31 family.</text>
</comment>
<dbReference type="EC" id="3.2.1.20" evidence="3"/>
<dbReference type="Proteomes" id="UP001372338">
    <property type="component" value="Unassembled WGS sequence"/>
</dbReference>
<dbReference type="CDD" id="cd14752">
    <property type="entry name" value="GH31_N"/>
    <property type="match status" value="1"/>
</dbReference>
<keyword evidence="7 9" id="KW-0326">Glycosidase</keyword>
<dbReference type="GO" id="GO:0090599">
    <property type="term" value="F:alpha-glucosidase activity"/>
    <property type="evidence" value="ECO:0007669"/>
    <property type="project" value="UniProtKB-ARBA"/>
</dbReference>
<dbReference type="PROSITE" id="PS00707">
    <property type="entry name" value="GLYCOSYL_HYDROL_F31_2"/>
    <property type="match status" value="1"/>
</dbReference>
<reference evidence="13 14" key="1">
    <citation type="submission" date="2024-01" db="EMBL/GenBank/DDBJ databases">
        <title>The genomes of 5 underutilized Papilionoideae crops provide insights into root nodulation and disease resistanc.</title>
        <authorList>
            <person name="Yuan L."/>
        </authorList>
    </citation>
    <scope>NUCLEOTIDE SEQUENCE [LARGE SCALE GENOMIC DNA]</scope>
    <source>
        <strain evidence="13">ZHUSHIDOU_FW_LH</strain>
        <tissue evidence="13">Leaf</tissue>
    </source>
</reference>
<evidence type="ECO:0000259" key="12">
    <source>
        <dbReference type="Pfam" id="PF21365"/>
    </source>
</evidence>
<dbReference type="FunFam" id="2.60.40.1180:FF:000044">
    <property type="entry name" value="Alpha-glucosidase 1"/>
    <property type="match status" value="1"/>
</dbReference>
<dbReference type="InterPro" id="IPR011013">
    <property type="entry name" value="Gal_mutarotase_sf_dom"/>
</dbReference>
<dbReference type="Pfam" id="PF21365">
    <property type="entry name" value="Glyco_hydro_31_3rd"/>
    <property type="match status" value="1"/>
</dbReference>
<evidence type="ECO:0000313" key="14">
    <source>
        <dbReference type="Proteomes" id="UP001372338"/>
    </source>
</evidence>
<dbReference type="FunFam" id="3.20.20.80:FF:000016">
    <property type="entry name" value="Maltase-glucoamylase, intestinal"/>
    <property type="match status" value="1"/>
</dbReference>
<gene>
    <name evidence="13" type="ORF">RIF29_41043</name>
</gene>
<dbReference type="PANTHER" id="PTHR22762">
    <property type="entry name" value="ALPHA-GLUCOSIDASE"/>
    <property type="match status" value="1"/>
</dbReference>
<sequence>MIMGWRTENRATLSQPPILWFYFYLISCYSVADSSSSEVNSVVGYGYTISSVNNNPSGQSLTANLNLINSSSVFGPDITNLSLVASFESKDRLRVRITDSNNQRWEIPQEIIPRGSSEFSHYPLRSLNTKQGSNNCINQQKYSLTTPNSDLIFTLYNTTPFGFTISRKSSNDVLFDAAPDPSNPATFLIFEDQYLQLSSSLPIHRSSLYGFGEHTKSSFKLQPNQTFTLWNADIGSANLDLNLYGSHPFYLDVRSASPDGRVKDGTTHGVLLLNSNGMDIVYGGDRVTYKVIGGILDLYFFAGSSPELVLEQYTEFIGRPAPMPYWSFGFHQCRWGYKNVSDLQSVVTNYAKAGIPLEVIWTDIDYMDAYKDFTLDPVNFPLDEMRRFLDTLHQNSQKYVLILDPGINVNETYATYVRGLKADVYIKRDEGNYLGEVWPGPVYYPDFLNPNSQAFWGEEIKLFRDLVPFDGIWLDMNELSNFISSPPIPSSNLDDPPYKINDSGVLRPIINKTVPATSLHFGNITEYNVHNMYGLLESKTTNKALTEITGKRPFILSRSTFVSSGKYTAHWTGDNAATWNDLAYSIPSILNFGIFGIPMVGADICGFSGDTTEELCRRWIQLGAFYPFARDHSDKNSIRQELYLWDSVAASARKVLGLRYRLLPYLYTLMYEAHVKGTPIARPLFFSFPEDVTTYEINSQFLLGKGVLVSPVLASGATTVDAYFPAGNWFDLFNVSNSVIAESGKYVTLHAPSDHINVHVGEGNILALQGEAATTEAARKTAFELVVVVSSSKNSSGRVFLDDGEALDISGGNEKWTLVTFYGTLYNNSIFVTSKVTNGRFALDQGWIIDKVTILGVHKDKILNKLDYPGTENIVRGIITNSTRKSVVKTLFDSSSEFVIIEVTKLSLFIGKEFKLEIEIK</sequence>
<evidence type="ECO:0000256" key="1">
    <source>
        <dbReference type="ARBA" id="ARBA00001657"/>
    </source>
</evidence>
<dbReference type="AlphaFoldDB" id="A0AAN9HUV5"/>
<dbReference type="InterPro" id="IPR030458">
    <property type="entry name" value="Glyco_hydro_31_AS"/>
</dbReference>
<feature type="domain" description="Glycoside hydrolase family 31 TIM barrel" evidence="10">
    <location>
        <begin position="320"/>
        <end position="669"/>
    </location>
</feature>
<comment type="caution">
    <text evidence="13">The sequence shown here is derived from an EMBL/GenBank/DDBJ whole genome shotgun (WGS) entry which is preliminary data.</text>
</comment>
<dbReference type="Gene3D" id="2.60.40.1760">
    <property type="entry name" value="glycosyl hydrolase (family 31)"/>
    <property type="match status" value="1"/>
</dbReference>
<keyword evidence="5 9" id="KW-0378">Hydrolase</keyword>
<evidence type="ECO:0000313" key="13">
    <source>
        <dbReference type="EMBL" id="KAK7246183.1"/>
    </source>
</evidence>
<evidence type="ECO:0000259" key="10">
    <source>
        <dbReference type="Pfam" id="PF01055"/>
    </source>
</evidence>
<evidence type="ECO:0000256" key="6">
    <source>
        <dbReference type="ARBA" id="ARBA00023180"/>
    </source>
</evidence>
<dbReference type="CDD" id="cd06602">
    <property type="entry name" value="GH31_MGAM_SI_GAA"/>
    <property type="match status" value="1"/>
</dbReference>
<evidence type="ECO:0000256" key="3">
    <source>
        <dbReference type="ARBA" id="ARBA00012741"/>
    </source>
</evidence>
<dbReference type="PANTHER" id="PTHR22762:SF133">
    <property type="entry name" value="P-TYPE DOMAIN-CONTAINING PROTEIN"/>
    <property type="match status" value="1"/>
</dbReference>
<evidence type="ECO:0000256" key="4">
    <source>
        <dbReference type="ARBA" id="ARBA00022729"/>
    </source>
</evidence>
<organism evidence="13 14">
    <name type="scientific">Crotalaria pallida</name>
    <name type="common">Smooth rattlebox</name>
    <name type="synonym">Crotalaria striata</name>
    <dbReference type="NCBI Taxonomy" id="3830"/>
    <lineage>
        <taxon>Eukaryota</taxon>
        <taxon>Viridiplantae</taxon>
        <taxon>Streptophyta</taxon>
        <taxon>Embryophyta</taxon>
        <taxon>Tracheophyta</taxon>
        <taxon>Spermatophyta</taxon>
        <taxon>Magnoliopsida</taxon>
        <taxon>eudicotyledons</taxon>
        <taxon>Gunneridae</taxon>
        <taxon>Pentapetalae</taxon>
        <taxon>rosids</taxon>
        <taxon>fabids</taxon>
        <taxon>Fabales</taxon>
        <taxon>Fabaceae</taxon>
        <taxon>Papilionoideae</taxon>
        <taxon>50 kb inversion clade</taxon>
        <taxon>genistoids sensu lato</taxon>
        <taxon>core genistoids</taxon>
        <taxon>Crotalarieae</taxon>
        <taxon>Crotalaria</taxon>
    </lineage>
</organism>
<dbReference type="InterPro" id="IPR048395">
    <property type="entry name" value="Glyco_hydro_31_C"/>
</dbReference>
<evidence type="ECO:0000256" key="5">
    <source>
        <dbReference type="ARBA" id="ARBA00022801"/>
    </source>
</evidence>
<dbReference type="SUPFAM" id="SSF51445">
    <property type="entry name" value="(Trans)glycosidases"/>
    <property type="match status" value="1"/>
</dbReference>
<dbReference type="Pfam" id="PF13802">
    <property type="entry name" value="Gal_mutarotas_2"/>
    <property type="match status" value="1"/>
</dbReference>
<keyword evidence="6" id="KW-0325">Glycoprotein</keyword>
<dbReference type="InterPro" id="IPR017853">
    <property type="entry name" value="GH"/>
</dbReference>
<dbReference type="InterPro" id="IPR030459">
    <property type="entry name" value="Glyco_hydro_31_CS"/>
</dbReference>
<feature type="domain" description="Glycoside hydrolase family 31 N-terminal" evidence="11">
    <location>
        <begin position="87"/>
        <end position="275"/>
    </location>
</feature>
<protein>
    <recommendedName>
        <fullName evidence="3">alpha-glucosidase</fullName>
        <ecNumber evidence="3">3.2.1.20</ecNumber>
    </recommendedName>
    <alternativeName>
        <fullName evidence="8">Maltase</fullName>
    </alternativeName>
</protein>
<feature type="domain" description="Glycosyl hydrolase family 31 C-terminal" evidence="12">
    <location>
        <begin position="677"/>
        <end position="766"/>
    </location>
</feature>
<dbReference type="InterPro" id="IPR013780">
    <property type="entry name" value="Glyco_hydro_b"/>
</dbReference>
<keyword evidence="4" id="KW-0732">Signal</keyword>
<dbReference type="GO" id="GO:0030246">
    <property type="term" value="F:carbohydrate binding"/>
    <property type="evidence" value="ECO:0007669"/>
    <property type="project" value="InterPro"/>
</dbReference>
<accession>A0AAN9HUV5</accession>
<evidence type="ECO:0000256" key="2">
    <source>
        <dbReference type="ARBA" id="ARBA00007806"/>
    </source>
</evidence>
<name>A0AAN9HUV5_CROPI</name>
<keyword evidence="14" id="KW-1185">Reference proteome</keyword>
<dbReference type="PROSITE" id="PS00129">
    <property type="entry name" value="GLYCOSYL_HYDROL_F31_1"/>
    <property type="match status" value="1"/>
</dbReference>
<dbReference type="InterPro" id="IPR000322">
    <property type="entry name" value="Glyco_hydro_31_TIM"/>
</dbReference>
<dbReference type="GO" id="GO:0005975">
    <property type="term" value="P:carbohydrate metabolic process"/>
    <property type="evidence" value="ECO:0007669"/>
    <property type="project" value="InterPro"/>
</dbReference>
<dbReference type="SUPFAM" id="SSF74650">
    <property type="entry name" value="Galactose mutarotase-like"/>
    <property type="match status" value="1"/>
</dbReference>